<dbReference type="InParanoid" id="G0NC31"/>
<dbReference type="AlphaFoldDB" id="G0NC31"/>
<evidence type="ECO:0000256" key="1">
    <source>
        <dbReference type="SAM" id="MobiDB-lite"/>
    </source>
</evidence>
<feature type="signal peptide" evidence="2">
    <location>
        <begin position="1"/>
        <end position="25"/>
    </location>
</feature>
<dbReference type="Proteomes" id="UP000008068">
    <property type="component" value="Unassembled WGS sequence"/>
</dbReference>
<evidence type="ECO:0000313" key="4">
    <source>
        <dbReference type="Proteomes" id="UP000008068"/>
    </source>
</evidence>
<dbReference type="OrthoDB" id="5863653at2759"/>
<evidence type="ECO:0000313" key="3">
    <source>
        <dbReference type="EMBL" id="EGT57223.1"/>
    </source>
</evidence>
<dbReference type="eggNOG" id="ENOG502TJ45">
    <property type="taxonomic scope" value="Eukaryota"/>
</dbReference>
<reference evidence="4" key="1">
    <citation type="submission" date="2011-07" db="EMBL/GenBank/DDBJ databases">
        <authorList>
            <consortium name="Caenorhabditis brenneri Sequencing and Analysis Consortium"/>
            <person name="Wilson R.K."/>
        </authorList>
    </citation>
    <scope>NUCLEOTIDE SEQUENCE [LARGE SCALE GENOMIC DNA]</scope>
    <source>
        <strain evidence="4">PB2801</strain>
    </source>
</reference>
<feature type="region of interest" description="Disordered" evidence="1">
    <location>
        <begin position="71"/>
        <end position="123"/>
    </location>
</feature>
<protein>
    <submittedName>
        <fullName evidence="3">Uncharacterized protein</fullName>
    </submittedName>
</protein>
<proteinExistence type="predicted"/>
<evidence type="ECO:0000256" key="2">
    <source>
        <dbReference type="SAM" id="SignalP"/>
    </source>
</evidence>
<organism evidence="4">
    <name type="scientific">Caenorhabditis brenneri</name>
    <name type="common">Nematode worm</name>
    <dbReference type="NCBI Taxonomy" id="135651"/>
    <lineage>
        <taxon>Eukaryota</taxon>
        <taxon>Metazoa</taxon>
        <taxon>Ecdysozoa</taxon>
        <taxon>Nematoda</taxon>
        <taxon>Chromadorea</taxon>
        <taxon>Rhabditida</taxon>
        <taxon>Rhabditina</taxon>
        <taxon>Rhabditomorpha</taxon>
        <taxon>Rhabditoidea</taxon>
        <taxon>Rhabditidae</taxon>
        <taxon>Peloderinae</taxon>
        <taxon>Caenorhabditis</taxon>
    </lineage>
</organism>
<keyword evidence="2" id="KW-0732">Signal</keyword>
<gene>
    <name evidence="3" type="ORF">CAEBREN_14781</name>
</gene>
<accession>G0NC31</accession>
<name>G0NC31_CAEBE</name>
<feature type="compositionally biased region" description="Basic and acidic residues" evidence="1">
    <location>
        <begin position="81"/>
        <end position="90"/>
    </location>
</feature>
<feature type="compositionally biased region" description="Basic and acidic residues" evidence="1">
    <location>
        <begin position="101"/>
        <end position="120"/>
    </location>
</feature>
<dbReference type="EMBL" id="GL379860">
    <property type="protein sequence ID" value="EGT57223.1"/>
    <property type="molecule type" value="Genomic_DNA"/>
</dbReference>
<feature type="compositionally biased region" description="Basic residues" evidence="1">
    <location>
        <begin position="71"/>
        <end position="80"/>
    </location>
</feature>
<keyword evidence="4" id="KW-1185">Reference proteome</keyword>
<feature type="region of interest" description="Disordered" evidence="1">
    <location>
        <begin position="252"/>
        <end position="276"/>
    </location>
</feature>
<feature type="compositionally biased region" description="Polar residues" evidence="1">
    <location>
        <begin position="252"/>
        <end position="266"/>
    </location>
</feature>
<feature type="compositionally biased region" description="Polar residues" evidence="1">
    <location>
        <begin position="91"/>
        <end position="100"/>
    </location>
</feature>
<feature type="chain" id="PRO_5003405565" evidence="2">
    <location>
        <begin position="26"/>
        <end position="276"/>
    </location>
</feature>
<sequence length="276" mass="31314">MQLRLKNVIFFIYTFSLLFLSVCSGDSSTTGPSMIGNNKDDVLWIPTIVICTRRKAQTPREVSQKFVVLRPGRRRARKPKEKFSGREPQKVRSSQNTTYWNERKAADKSEKPEKKLKTEEYLDEEDQNPDCIVEDIWAEEGSSSGAKTPLKLIEKKQKITKETPVSTTAKTPCQLKAVEKKQTPLQKITPVTELKFTNKGPINFKTQYTVQADIMISLKREPKVKISTVKWDTAPVDFYEIGLEVDQVEMLTPSTKGSNGSSSCRTASIKEMSLKK</sequence>
<dbReference type="HOGENOM" id="CLU_1009116_0_0_1"/>